<dbReference type="Gene3D" id="3.40.50.2000">
    <property type="entry name" value="Glycogen Phosphorylase B"/>
    <property type="match status" value="1"/>
</dbReference>
<dbReference type="GO" id="GO:0008194">
    <property type="term" value="F:UDP-glycosyltransferase activity"/>
    <property type="evidence" value="ECO:0007669"/>
    <property type="project" value="InterPro"/>
</dbReference>
<keyword evidence="1" id="KW-0808">Transferase</keyword>
<keyword evidence="3" id="KW-1185">Reference proteome</keyword>
<dbReference type="PANTHER" id="PTHR48045:SF30">
    <property type="entry name" value="UDP-GLYCOSYLTRANSFERASE 76H1-LIKE"/>
    <property type="match status" value="1"/>
</dbReference>
<protein>
    <submittedName>
        <fullName evidence="2">Uncharacterized protein</fullName>
    </submittedName>
</protein>
<evidence type="ECO:0000313" key="2">
    <source>
        <dbReference type="EMBL" id="CAH2065172.1"/>
    </source>
</evidence>
<dbReference type="AlphaFoldDB" id="A0AAU9SFD8"/>
<dbReference type="Proteomes" id="UP000836841">
    <property type="component" value="Chromosome 5"/>
</dbReference>
<name>A0AAU9SFD8_THLAR</name>
<dbReference type="Pfam" id="PF00201">
    <property type="entry name" value="UDPGT"/>
    <property type="match status" value="1"/>
</dbReference>
<reference evidence="2 3" key="1">
    <citation type="submission" date="2022-03" db="EMBL/GenBank/DDBJ databases">
        <authorList>
            <person name="Nunn A."/>
            <person name="Chopra R."/>
            <person name="Nunn A."/>
            <person name="Contreras Garrido A."/>
        </authorList>
    </citation>
    <scope>NUCLEOTIDE SEQUENCE [LARGE SCALE GENOMIC DNA]</scope>
</reference>
<dbReference type="EMBL" id="OU466861">
    <property type="protein sequence ID" value="CAH2065172.1"/>
    <property type="molecule type" value="Genomic_DNA"/>
</dbReference>
<organism evidence="2 3">
    <name type="scientific">Thlaspi arvense</name>
    <name type="common">Field penny-cress</name>
    <dbReference type="NCBI Taxonomy" id="13288"/>
    <lineage>
        <taxon>Eukaryota</taxon>
        <taxon>Viridiplantae</taxon>
        <taxon>Streptophyta</taxon>
        <taxon>Embryophyta</taxon>
        <taxon>Tracheophyta</taxon>
        <taxon>Spermatophyta</taxon>
        <taxon>Magnoliopsida</taxon>
        <taxon>eudicotyledons</taxon>
        <taxon>Gunneridae</taxon>
        <taxon>Pentapetalae</taxon>
        <taxon>rosids</taxon>
        <taxon>malvids</taxon>
        <taxon>Brassicales</taxon>
        <taxon>Brassicaceae</taxon>
        <taxon>Thlaspideae</taxon>
        <taxon>Thlaspi</taxon>
    </lineage>
</organism>
<proteinExistence type="predicted"/>
<dbReference type="InterPro" id="IPR002213">
    <property type="entry name" value="UDP_glucos_trans"/>
</dbReference>
<gene>
    <name evidence="2" type="ORF">TAV2_LOCUS15777</name>
</gene>
<accession>A0AAU9SFD8</accession>
<dbReference type="SUPFAM" id="SSF53756">
    <property type="entry name" value="UDP-Glycosyltransferase/glycogen phosphorylase"/>
    <property type="match status" value="1"/>
</dbReference>
<dbReference type="PANTHER" id="PTHR48045">
    <property type="entry name" value="UDP-GLYCOSYLTRANSFERASE 72B1"/>
    <property type="match status" value="1"/>
</dbReference>
<evidence type="ECO:0000256" key="1">
    <source>
        <dbReference type="ARBA" id="ARBA00022679"/>
    </source>
</evidence>
<sequence>MMGGFWSHSGWNSTHESIVEGVPMICRPFQGEQKLNAMYIESVWSVGNQIEGEVERRQVEKAVERLLVDEECAGMREKSP</sequence>
<evidence type="ECO:0000313" key="3">
    <source>
        <dbReference type="Proteomes" id="UP000836841"/>
    </source>
</evidence>